<dbReference type="InterPro" id="IPR013320">
    <property type="entry name" value="ConA-like_dom_sf"/>
</dbReference>
<dbReference type="InterPro" id="IPR052025">
    <property type="entry name" value="Xyloglucanase_GH74"/>
</dbReference>
<dbReference type="InterPro" id="IPR006558">
    <property type="entry name" value="LamG-like"/>
</dbReference>
<protein>
    <recommendedName>
        <fullName evidence="4">Laminin G domain-containing protein</fullName>
    </recommendedName>
</protein>
<dbReference type="Pfam" id="PF13385">
    <property type="entry name" value="Laminin_G_3"/>
    <property type="match status" value="1"/>
</dbReference>
<evidence type="ECO:0000256" key="3">
    <source>
        <dbReference type="SAM" id="SignalP"/>
    </source>
</evidence>
<reference evidence="5 6" key="1">
    <citation type="submission" date="2019-04" db="EMBL/GenBank/DDBJ databases">
        <authorList>
            <person name="Van Vliet M D."/>
        </authorList>
    </citation>
    <scope>NUCLEOTIDE SEQUENCE [LARGE SCALE GENOMIC DNA]</scope>
    <source>
        <strain evidence="5 6">F21</strain>
    </source>
</reference>
<feature type="domain" description="Laminin G" evidence="4">
    <location>
        <begin position="285"/>
        <end position="463"/>
    </location>
</feature>
<dbReference type="InterPro" id="IPR015943">
    <property type="entry name" value="WD40/YVTN_repeat-like_dom_sf"/>
</dbReference>
<dbReference type="SMART" id="SM00560">
    <property type="entry name" value="LamGL"/>
    <property type="match status" value="1"/>
</dbReference>
<accession>A0A6C2UI49</accession>
<keyword evidence="1 3" id="KW-0732">Signal</keyword>
<dbReference type="SMART" id="SM00282">
    <property type="entry name" value="LamG"/>
    <property type="match status" value="1"/>
</dbReference>
<name>A0A6C2UI49_9BACT</name>
<evidence type="ECO:0000256" key="2">
    <source>
        <dbReference type="ARBA" id="ARBA00023157"/>
    </source>
</evidence>
<evidence type="ECO:0000313" key="5">
    <source>
        <dbReference type="EMBL" id="VGO19004.1"/>
    </source>
</evidence>
<keyword evidence="2" id="KW-1015">Disulfide bond</keyword>
<dbReference type="Gene3D" id="2.130.10.10">
    <property type="entry name" value="YVTN repeat-like/Quinoprotein amine dehydrogenase"/>
    <property type="match status" value="3"/>
</dbReference>
<dbReference type="CDD" id="cd00110">
    <property type="entry name" value="LamG"/>
    <property type="match status" value="1"/>
</dbReference>
<dbReference type="Gene3D" id="2.60.120.200">
    <property type="match status" value="1"/>
</dbReference>
<dbReference type="PROSITE" id="PS50025">
    <property type="entry name" value="LAM_G_DOMAIN"/>
    <property type="match status" value="1"/>
</dbReference>
<dbReference type="PANTHER" id="PTHR43739:SF5">
    <property type="entry name" value="EXO-ALPHA-SIALIDASE"/>
    <property type="match status" value="1"/>
</dbReference>
<organism evidence="5 6">
    <name type="scientific">Pontiella sulfatireligans</name>
    <dbReference type="NCBI Taxonomy" id="2750658"/>
    <lineage>
        <taxon>Bacteria</taxon>
        <taxon>Pseudomonadati</taxon>
        <taxon>Kiritimatiellota</taxon>
        <taxon>Kiritimatiellia</taxon>
        <taxon>Kiritimatiellales</taxon>
        <taxon>Pontiellaceae</taxon>
        <taxon>Pontiella</taxon>
    </lineage>
</organism>
<dbReference type="Proteomes" id="UP000346198">
    <property type="component" value="Unassembled WGS sequence"/>
</dbReference>
<feature type="chain" id="PRO_5025347848" description="Laminin G domain-containing protein" evidence="3">
    <location>
        <begin position="21"/>
        <end position="1393"/>
    </location>
</feature>
<evidence type="ECO:0000259" key="4">
    <source>
        <dbReference type="PROSITE" id="PS50025"/>
    </source>
</evidence>
<feature type="signal peptide" evidence="3">
    <location>
        <begin position="1"/>
        <end position="20"/>
    </location>
</feature>
<proteinExistence type="predicted"/>
<gene>
    <name evidence="5" type="ORF">SCARR_01058</name>
</gene>
<evidence type="ECO:0000256" key="1">
    <source>
        <dbReference type="ARBA" id="ARBA00022729"/>
    </source>
</evidence>
<dbReference type="EMBL" id="CAAHFH010000001">
    <property type="protein sequence ID" value="VGO19004.1"/>
    <property type="molecule type" value="Genomic_DNA"/>
</dbReference>
<dbReference type="SUPFAM" id="SSF49899">
    <property type="entry name" value="Concanavalin A-like lectins/glucanases"/>
    <property type="match status" value="1"/>
</dbReference>
<dbReference type="GO" id="GO:0010411">
    <property type="term" value="P:xyloglucan metabolic process"/>
    <property type="evidence" value="ECO:0007669"/>
    <property type="project" value="TreeGrafter"/>
</dbReference>
<dbReference type="SUPFAM" id="SSF110296">
    <property type="entry name" value="Oligoxyloglucan reducing end-specific cellobiohydrolase"/>
    <property type="match status" value="3"/>
</dbReference>
<evidence type="ECO:0000313" key="6">
    <source>
        <dbReference type="Proteomes" id="UP000346198"/>
    </source>
</evidence>
<dbReference type="InterPro" id="IPR001791">
    <property type="entry name" value="Laminin_G"/>
</dbReference>
<sequence length="1393" mass="150838">MNSHLILVSAFVLCSLAAQAGEWQRNTFPGQGHVDHGHPAGAGWDHVQQGLDIAVSPFDPDRQIFLDNEWAMVMTSNGQDFLPLHHPYLGTYEAKARAVKFSRYDPNTIYLLVATRYWKNLPSGYSPAGLWRSQDLGETWQHIYELPSGSYERIVNKTGKNRIVEDPTMVRTNHLYLGTTSDGLLRSTDGGSTWSTLVPELSDRTIKHFEAASTGADETVLYVLADTRRMARHIAGEKVPLDNFENESYTESWEFDTSLKGANKAYDLLGSVDGWEASCAEGSHAARFDGTINNRLTVSGMVYTNAQELLTVSCWLKTTNRTDQVLVSADRNNYFELAVNGEAAGDGLAGWTVMAEDGSTHMLSSTTRVDDGEWHHVTGVWNKGRMRLIVDAEEEAEVWVGGDLGKIGSGQVYIGGAESGGGYFQGLLDDVRIYDTQGFSVHQARGLYYADGNTTYPVSQGEFWRIMIDGSGAVSSTTRLYAGYSDFVDMEINPSDPSQGWVIRQAYPARWPHGGRLLKRFTQWGENLESTTAELGSLNSDTFASVHANPSNADHLVLLCGGEIRDAVRYSLDGGVSWLGTDRSVGGHCPSIMGWTPSDHDTYGLGLRADERRQWASNNFSWVPGKTNEMIISVKWVLGGLMKSTDYGANLATYASGGPNKAMTQIAVSSTNPDHWSIGAKEYGVVVSQNAGQLWKGISHHNNDLFDDLGDIANPLPGVSWGDSRNMTGMAYDPGNPDHMIGSYSEVGNILKSVDAGVNWVDTGIKQPDTLYQNCLVFWSNVDPNRVYAGRLRSLDGGVSWEDMDKYIVTVSSSDPDLLIGSGDITVGVDAASLGLYRSVDGGESWTVLPEPAKEAVPGLSGAYWHVSGLRRTYSVPPLNLLSIDPLTSAGNLRILMAGRSGIYEYNEGSNDWTLRDTGLEPNIHFSAVEPVPWMGLVQFDPRPGYEHIVYASKSHNHQQLDRWAEGENLNHPVPGGLLTEPFYRSTDGGISWSKLHGASQPDAPEAVSMITSILVDTEGRFFASTAAGMYIYTHDETATTDKTIEFVAAEGYVNADLSGQQGWSGDAGVFSVNTNLPGTVTVSSNAWKKILYGAGSIGSKSVVGASFNFKEATVADATKIGFRLELVGADGTSAALGLQRKVSGSYQFNFAENSGDSSWLSGSVVLAASALGTANAAGSESDTIYFELSLEKGATSNDWKATVSAYNLTVDPNRSQPLDTYSVAFASSSEFFKGSLLPGVNSAAQLDANLSDVLVDSVYVKSETSAFSRWISGYGLFGSDAEQGADPDMDLLNNLSEYAFGGNPTNANDVGYVPTCGTEDGLFALRHVMRLDSGIDYSVEMTSNLVSGVWTTNDVTTVSGPMDSTFNMVTNAVSLDDRPQAYIRLTISGESE</sequence>
<dbReference type="RefSeq" id="WP_168433013.1">
    <property type="nucleotide sequence ID" value="NZ_CAAHFH010000001.1"/>
</dbReference>
<dbReference type="PANTHER" id="PTHR43739">
    <property type="entry name" value="XYLOGLUCANASE (EUROFUNG)"/>
    <property type="match status" value="1"/>
</dbReference>
<keyword evidence="6" id="KW-1185">Reference proteome</keyword>